<feature type="region of interest" description="Disordered" evidence="1">
    <location>
        <begin position="1"/>
        <end position="65"/>
    </location>
</feature>
<reference evidence="2" key="2">
    <citation type="journal article" date="2015" name="Data Brief">
        <title>Shoot transcriptome of the giant reed, Arundo donax.</title>
        <authorList>
            <person name="Barrero R.A."/>
            <person name="Guerrero F.D."/>
            <person name="Moolhuijzen P."/>
            <person name="Goolsby J.A."/>
            <person name="Tidwell J."/>
            <person name="Bellgard S.E."/>
            <person name="Bellgard M.I."/>
        </authorList>
    </citation>
    <scope>NUCLEOTIDE SEQUENCE</scope>
    <source>
        <tissue evidence="2">Shoot tissue taken approximately 20 cm above the soil surface</tissue>
    </source>
</reference>
<evidence type="ECO:0000256" key="1">
    <source>
        <dbReference type="SAM" id="MobiDB-lite"/>
    </source>
</evidence>
<evidence type="ECO:0000313" key="2">
    <source>
        <dbReference type="EMBL" id="JAD43730.1"/>
    </source>
</evidence>
<feature type="compositionally biased region" description="Polar residues" evidence="1">
    <location>
        <begin position="18"/>
        <end position="27"/>
    </location>
</feature>
<name>A0A0A9A3Z8_ARUDO</name>
<proteinExistence type="predicted"/>
<reference evidence="2" key="1">
    <citation type="submission" date="2014-09" db="EMBL/GenBank/DDBJ databases">
        <authorList>
            <person name="Magalhaes I.L.F."/>
            <person name="Oliveira U."/>
            <person name="Santos F.R."/>
            <person name="Vidigal T.H.D.A."/>
            <person name="Brescovit A.D."/>
            <person name="Santos A.J."/>
        </authorList>
    </citation>
    <scope>NUCLEOTIDE SEQUENCE</scope>
    <source>
        <tissue evidence="2">Shoot tissue taken approximately 20 cm above the soil surface</tissue>
    </source>
</reference>
<accession>A0A0A9A3Z8</accession>
<organism evidence="2">
    <name type="scientific">Arundo donax</name>
    <name type="common">Giant reed</name>
    <name type="synonym">Donax arundinaceus</name>
    <dbReference type="NCBI Taxonomy" id="35708"/>
    <lineage>
        <taxon>Eukaryota</taxon>
        <taxon>Viridiplantae</taxon>
        <taxon>Streptophyta</taxon>
        <taxon>Embryophyta</taxon>
        <taxon>Tracheophyta</taxon>
        <taxon>Spermatophyta</taxon>
        <taxon>Magnoliopsida</taxon>
        <taxon>Liliopsida</taxon>
        <taxon>Poales</taxon>
        <taxon>Poaceae</taxon>
        <taxon>PACMAD clade</taxon>
        <taxon>Arundinoideae</taxon>
        <taxon>Arundineae</taxon>
        <taxon>Arundo</taxon>
    </lineage>
</organism>
<dbReference type="EMBL" id="GBRH01254165">
    <property type="protein sequence ID" value="JAD43730.1"/>
    <property type="molecule type" value="Transcribed_RNA"/>
</dbReference>
<protein>
    <submittedName>
        <fullName evidence="2">Uncharacterized protein</fullName>
    </submittedName>
</protein>
<sequence>MRRRPPEQPRRHHLPSTPLHNSTTPSKFKNPRIQRSSSPRFARGRRRRKAAATGSLPERASSRLD</sequence>
<dbReference type="AlphaFoldDB" id="A0A0A9A3Z8"/>